<gene>
    <name evidence="3" type="ORF">BGZ70_008044</name>
</gene>
<evidence type="ECO:0000256" key="1">
    <source>
        <dbReference type="SAM" id="MobiDB-lite"/>
    </source>
</evidence>
<feature type="compositionally biased region" description="Low complexity" evidence="1">
    <location>
        <begin position="540"/>
        <end position="558"/>
    </location>
</feature>
<dbReference type="InterPro" id="IPR005036">
    <property type="entry name" value="CBM21_dom"/>
</dbReference>
<comment type="caution">
    <text evidence="3">The sequence shown here is derived from an EMBL/GenBank/DDBJ whole genome shotgun (WGS) entry which is preliminary data.</text>
</comment>
<dbReference type="Gene3D" id="2.60.40.2440">
    <property type="entry name" value="Carbohydrate binding type-21 domain"/>
    <property type="match status" value="1"/>
</dbReference>
<organism evidence="3 4">
    <name type="scientific">Mortierella alpina</name>
    <name type="common">Oleaginous fungus</name>
    <name type="synonym">Mortierella renispora</name>
    <dbReference type="NCBI Taxonomy" id="64518"/>
    <lineage>
        <taxon>Eukaryota</taxon>
        <taxon>Fungi</taxon>
        <taxon>Fungi incertae sedis</taxon>
        <taxon>Mucoromycota</taxon>
        <taxon>Mortierellomycotina</taxon>
        <taxon>Mortierellomycetes</taxon>
        <taxon>Mortierellales</taxon>
        <taxon>Mortierellaceae</taxon>
        <taxon>Mortierella</taxon>
    </lineage>
</organism>
<feature type="region of interest" description="Disordered" evidence="1">
    <location>
        <begin position="525"/>
        <end position="567"/>
    </location>
</feature>
<evidence type="ECO:0000313" key="3">
    <source>
        <dbReference type="EMBL" id="KAF9962434.1"/>
    </source>
</evidence>
<dbReference type="Proteomes" id="UP000738359">
    <property type="component" value="Unassembled WGS sequence"/>
</dbReference>
<dbReference type="GO" id="GO:0000164">
    <property type="term" value="C:protein phosphatase type 1 complex"/>
    <property type="evidence" value="ECO:0007669"/>
    <property type="project" value="TreeGrafter"/>
</dbReference>
<dbReference type="GO" id="GO:0005979">
    <property type="term" value="P:regulation of glycogen biosynthetic process"/>
    <property type="evidence" value="ECO:0007669"/>
    <property type="project" value="TreeGrafter"/>
</dbReference>
<feature type="region of interest" description="Disordered" evidence="1">
    <location>
        <begin position="584"/>
        <end position="605"/>
    </location>
</feature>
<dbReference type="AlphaFoldDB" id="A0A9P6J7N0"/>
<dbReference type="InterPro" id="IPR038175">
    <property type="entry name" value="CBM21_dom_sf"/>
</dbReference>
<feature type="compositionally biased region" description="Polar residues" evidence="1">
    <location>
        <begin position="161"/>
        <end position="185"/>
    </location>
</feature>
<dbReference type="GO" id="GO:0008157">
    <property type="term" value="F:protein phosphatase 1 binding"/>
    <property type="evidence" value="ECO:0007669"/>
    <property type="project" value="TreeGrafter"/>
</dbReference>
<evidence type="ECO:0000313" key="4">
    <source>
        <dbReference type="Proteomes" id="UP000738359"/>
    </source>
</evidence>
<feature type="domain" description="CBM21" evidence="2">
    <location>
        <begin position="252"/>
        <end position="362"/>
    </location>
</feature>
<name>A0A9P6J7N0_MORAP</name>
<dbReference type="OrthoDB" id="1881at2759"/>
<proteinExistence type="predicted"/>
<evidence type="ECO:0000259" key="2">
    <source>
        <dbReference type="PROSITE" id="PS51159"/>
    </source>
</evidence>
<keyword evidence="4" id="KW-1185">Reference proteome</keyword>
<feature type="compositionally biased region" description="Low complexity" evidence="1">
    <location>
        <begin position="584"/>
        <end position="595"/>
    </location>
</feature>
<reference evidence="3" key="1">
    <citation type="journal article" date="2020" name="Fungal Divers.">
        <title>Resolving the Mortierellaceae phylogeny through synthesis of multi-gene phylogenetics and phylogenomics.</title>
        <authorList>
            <person name="Vandepol N."/>
            <person name="Liber J."/>
            <person name="Desiro A."/>
            <person name="Na H."/>
            <person name="Kennedy M."/>
            <person name="Barry K."/>
            <person name="Grigoriev I.V."/>
            <person name="Miller A.N."/>
            <person name="O'Donnell K."/>
            <person name="Stajich J.E."/>
            <person name="Bonito G."/>
        </authorList>
    </citation>
    <scope>NUCLEOTIDE SEQUENCE</scope>
    <source>
        <strain evidence="3">CK1249</strain>
    </source>
</reference>
<sequence length="605" mass="65049">MSYSASFDSTPPSLLVSNLDRVLVRAIPHPLASTNKRVTLSVRRTAPGQEPPQPPVTTSPISLPGSTPAFQPSNVSVNTQAPTTQRNMISTLTSTILEQRANSSSCSGSPALAAAAARVNDQPSVSVPTAAQPATISTIKYSAHFHKNGLPVKSAMKNPGLASNSKTSSNTPCRPSSIRSYSSPTPLTSPKYVHFNTQLEHVRLFLQGETPSCVAERETIVDARQHGRSTSDIKLTLPNWSPLSADRACLDDIESDTTPLRVECAVLSDDQSLLCGKVLVKNLAFHKHVAVRYTADFWQTYCETTAEFSESIPGTALDRFTFKVPLDMERAAIEKTICMAVKYQVVGREFWDSNNGMNYQVECKRVVVVAPPSVPDLSKQMTSLLLGSPLPDYSKPVLKKQLANRYDLSTSLSAAYNHPSGIQTRVGIFPGGSAVGAQKPSPPASHTAYRPSEYIAPSATSPQIYHHSLYASSPKFLSTYLSAAASPPDYQLHVGFDPLTLDNSGSSKRGTRNGWNMAFESAPAAPSRSQSYPAAGGHCSPYASSPRASSSPISIPSPKMQANRPAAGSSSYFDLVDRYCFYESSPHTSPYSSYPNSPPAPCIRG</sequence>
<dbReference type="PROSITE" id="PS51159">
    <property type="entry name" value="CBM21"/>
    <property type="match status" value="1"/>
</dbReference>
<feature type="region of interest" description="Disordered" evidence="1">
    <location>
        <begin position="153"/>
        <end position="185"/>
    </location>
</feature>
<dbReference type="PANTHER" id="PTHR12307:SF36">
    <property type="entry name" value="GLYCOGEN-BINDING SUBUNIT 76A"/>
    <property type="match status" value="1"/>
</dbReference>
<dbReference type="InterPro" id="IPR050782">
    <property type="entry name" value="PP1_regulatory_subunit_3"/>
</dbReference>
<feature type="region of interest" description="Disordered" evidence="1">
    <location>
        <begin position="45"/>
        <end position="67"/>
    </location>
</feature>
<dbReference type="PANTHER" id="PTHR12307">
    <property type="entry name" value="PROTEIN PHOSPHATASE 1 REGULATORY SUBUNIT"/>
    <property type="match status" value="1"/>
</dbReference>
<dbReference type="Pfam" id="PF03370">
    <property type="entry name" value="CBM_21"/>
    <property type="match status" value="1"/>
</dbReference>
<accession>A0A9P6J7N0</accession>
<feature type="compositionally biased region" description="Polar residues" evidence="1">
    <location>
        <begin position="58"/>
        <end position="67"/>
    </location>
</feature>
<feature type="compositionally biased region" description="Pro residues" evidence="1">
    <location>
        <begin position="596"/>
        <end position="605"/>
    </location>
</feature>
<dbReference type="GO" id="GO:2001069">
    <property type="term" value="F:glycogen binding"/>
    <property type="evidence" value="ECO:0007669"/>
    <property type="project" value="TreeGrafter"/>
</dbReference>
<dbReference type="EMBL" id="JAAAHY010000549">
    <property type="protein sequence ID" value="KAF9962434.1"/>
    <property type="molecule type" value="Genomic_DNA"/>
</dbReference>
<protein>
    <recommendedName>
        <fullName evidence="2">CBM21 domain-containing protein</fullName>
    </recommendedName>
</protein>